<dbReference type="AlphaFoldDB" id="C6WLK4"/>
<protein>
    <submittedName>
        <fullName evidence="2">Uncharacterized protein</fullName>
    </submittedName>
</protein>
<organism evidence="2 3">
    <name type="scientific">Actinosynnema mirum (strain ATCC 29888 / DSM 43827 / JCM 3225 / NBRC 14064 / NCIMB 13271 / NRRL B-12336 / IMRU 3971 / 101)</name>
    <dbReference type="NCBI Taxonomy" id="446462"/>
    <lineage>
        <taxon>Bacteria</taxon>
        <taxon>Bacillati</taxon>
        <taxon>Actinomycetota</taxon>
        <taxon>Actinomycetes</taxon>
        <taxon>Pseudonocardiales</taxon>
        <taxon>Pseudonocardiaceae</taxon>
        <taxon>Actinosynnema</taxon>
    </lineage>
</organism>
<dbReference type="RefSeq" id="WP_015803284.1">
    <property type="nucleotide sequence ID" value="NC_013093.1"/>
</dbReference>
<evidence type="ECO:0000256" key="1">
    <source>
        <dbReference type="SAM" id="MobiDB-lite"/>
    </source>
</evidence>
<accession>C6WLK4</accession>
<gene>
    <name evidence="2" type="ordered locus">Amir_4558</name>
</gene>
<dbReference type="Proteomes" id="UP000002213">
    <property type="component" value="Chromosome"/>
</dbReference>
<feature type="compositionally biased region" description="Basic and acidic residues" evidence="1">
    <location>
        <begin position="127"/>
        <end position="145"/>
    </location>
</feature>
<evidence type="ECO:0000313" key="2">
    <source>
        <dbReference type="EMBL" id="ACU38397.1"/>
    </source>
</evidence>
<keyword evidence="3" id="KW-1185">Reference proteome</keyword>
<feature type="region of interest" description="Disordered" evidence="1">
    <location>
        <begin position="126"/>
        <end position="145"/>
    </location>
</feature>
<reference evidence="2 3" key="1">
    <citation type="journal article" date="2009" name="Stand. Genomic Sci.">
        <title>Complete genome sequence of Actinosynnema mirum type strain (101).</title>
        <authorList>
            <person name="Land M."/>
            <person name="Lapidus A."/>
            <person name="Mayilraj S."/>
            <person name="Chen F."/>
            <person name="Copeland A."/>
            <person name="Del Rio T.G."/>
            <person name="Nolan M."/>
            <person name="Lucas S."/>
            <person name="Tice H."/>
            <person name="Cheng J.F."/>
            <person name="Chertkov O."/>
            <person name="Bruce D."/>
            <person name="Goodwin L."/>
            <person name="Pitluck S."/>
            <person name="Rohde M."/>
            <person name="Goker M."/>
            <person name="Pati A."/>
            <person name="Ivanova N."/>
            <person name="Mavromatis K."/>
            <person name="Chen A."/>
            <person name="Palaniappan K."/>
            <person name="Hauser L."/>
            <person name="Chang Y.J."/>
            <person name="Jeffries C.C."/>
            <person name="Brettin T."/>
            <person name="Detter J.C."/>
            <person name="Han C."/>
            <person name="Chain P."/>
            <person name="Tindall B.J."/>
            <person name="Bristow J."/>
            <person name="Eisen J.A."/>
            <person name="Markowitz V."/>
            <person name="Hugenholtz P."/>
            <person name="Kyrpides N.C."/>
            <person name="Klenk H.P."/>
        </authorList>
    </citation>
    <scope>NUCLEOTIDE SEQUENCE [LARGE SCALE GENOMIC DNA]</scope>
    <source>
        <strain evidence="3">ATCC 29888 / DSM 43827 / JCM 3225 / NBRC 14064 / NCIMB 13271 / NRRL B-12336 / IMRU 3971 / 101</strain>
    </source>
</reference>
<sequence length="398" mass="43461">MSERQDDTGRTGAPLPEGWYDELAETRATYEGIEGGAEYEQTLIGRDPVEVALNGVGSTLLSRLADPVERYRTVAQFSDRLPGTLEMVRASSVMQLVHDPAWGLSVAQAAERLGITRQRAYALLNDNGHDTPRQASQDPDRVQNDPGHRLGVFLGVVDALAATLDPQQTRRIGIEIDKLTFDANLAPQRTFTSVERAIQRRLSRYRLKGKALGLSKELEHATADVGKLPSTLTPDQQMKLLIMRNQTRIRLLASNIPAPDTQAREARVPTPDEHAKAEAVFAAAGVDTEMAEAITTVLDRLALELNTNGGGVMGQTTVNVLTALRWLITAPDDGHPRGDTESRAAQVTRIIRENLPELPVSNKLKSHAAGDAVLRLRELARQRLLPADSKEPHRSGGA</sequence>
<dbReference type="HOGENOM" id="CLU_691934_0_0_11"/>
<name>C6WLK4_ACTMD</name>
<proteinExistence type="predicted"/>
<evidence type="ECO:0000313" key="3">
    <source>
        <dbReference type="Proteomes" id="UP000002213"/>
    </source>
</evidence>
<dbReference type="KEGG" id="ami:Amir_4558"/>
<dbReference type="EMBL" id="CP001630">
    <property type="protein sequence ID" value="ACU38397.1"/>
    <property type="molecule type" value="Genomic_DNA"/>
</dbReference>